<dbReference type="PROSITE" id="PS50102">
    <property type="entry name" value="RRM"/>
    <property type="match status" value="1"/>
</dbReference>
<evidence type="ECO:0000256" key="3">
    <source>
        <dbReference type="ARBA" id="ARBA00022737"/>
    </source>
</evidence>
<dbReference type="OrthoDB" id="1099063at2759"/>
<evidence type="ECO:0000256" key="6">
    <source>
        <dbReference type="PROSITE-ProRule" id="PRU00176"/>
    </source>
</evidence>
<dbReference type="GO" id="GO:0006397">
    <property type="term" value="P:mRNA processing"/>
    <property type="evidence" value="ECO:0007669"/>
    <property type="project" value="UniProtKB-KW"/>
</dbReference>
<keyword evidence="4 6" id="KW-0694">RNA-binding</keyword>
<feature type="region of interest" description="Disordered" evidence="7">
    <location>
        <begin position="90"/>
        <end position="140"/>
    </location>
</feature>
<protein>
    <recommendedName>
        <fullName evidence="8">RRM domain-containing protein</fullName>
    </recommendedName>
</protein>
<gene>
    <name evidence="9" type="ORF">CCACVL1_25307</name>
</gene>
<keyword evidence="3" id="KW-0677">Repeat</keyword>
<dbReference type="GO" id="GO:0005634">
    <property type="term" value="C:nucleus"/>
    <property type="evidence" value="ECO:0007669"/>
    <property type="project" value="UniProtKB-SubCell"/>
</dbReference>
<feature type="domain" description="RRM" evidence="8">
    <location>
        <begin position="12"/>
        <end position="88"/>
    </location>
</feature>
<sequence>MSTTTSSSLSRRTLYVGNLPGDVRKRQVKGLFYKYGRIAHIDLKIRPRGPCNYAFIEFEDALDAAVAISDRDGYNFGGYTLRVRQYNYNSNKHYSPRRPSADVQRRSLRRGRRSKSHIKSAKSSTKQFESAPENMKEKPRLGLDEVKHICDTMGSLYLA</sequence>
<name>A0A1R3GL87_COCAP</name>
<dbReference type="InterPro" id="IPR012677">
    <property type="entry name" value="Nucleotide-bd_a/b_plait_sf"/>
</dbReference>
<dbReference type="PANTHER" id="PTHR23003:SF62">
    <property type="entry name" value="SERINE_ARGININE (SR)-TYPE SHUTTLING MRNA BINDING PROTEIN NPL3"/>
    <property type="match status" value="1"/>
</dbReference>
<evidence type="ECO:0000313" key="10">
    <source>
        <dbReference type="Proteomes" id="UP000188268"/>
    </source>
</evidence>
<dbReference type="STRING" id="210143.A0A1R3GL87"/>
<organism evidence="9 10">
    <name type="scientific">Corchorus capsularis</name>
    <name type="common">Jute</name>
    <dbReference type="NCBI Taxonomy" id="210143"/>
    <lineage>
        <taxon>Eukaryota</taxon>
        <taxon>Viridiplantae</taxon>
        <taxon>Streptophyta</taxon>
        <taxon>Embryophyta</taxon>
        <taxon>Tracheophyta</taxon>
        <taxon>Spermatophyta</taxon>
        <taxon>Magnoliopsida</taxon>
        <taxon>eudicotyledons</taxon>
        <taxon>Gunneridae</taxon>
        <taxon>Pentapetalae</taxon>
        <taxon>rosids</taxon>
        <taxon>malvids</taxon>
        <taxon>Malvales</taxon>
        <taxon>Malvaceae</taxon>
        <taxon>Grewioideae</taxon>
        <taxon>Apeibeae</taxon>
        <taxon>Corchorus</taxon>
    </lineage>
</organism>
<comment type="subcellular location">
    <subcellularLocation>
        <location evidence="1">Nucleus</location>
    </subcellularLocation>
</comment>
<dbReference type="InterPro" id="IPR050374">
    <property type="entry name" value="RRT5_SRSF_SR"/>
</dbReference>
<evidence type="ECO:0000313" key="9">
    <source>
        <dbReference type="EMBL" id="OMO58855.1"/>
    </source>
</evidence>
<dbReference type="Gramene" id="OMO58855">
    <property type="protein sequence ID" value="OMO58855"/>
    <property type="gene ID" value="CCACVL1_25307"/>
</dbReference>
<reference evidence="9 10" key="1">
    <citation type="submission" date="2013-09" db="EMBL/GenBank/DDBJ databases">
        <title>Corchorus capsularis genome sequencing.</title>
        <authorList>
            <person name="Alam M."/>
            <person name="Haque M.S."/>
            <person name="Islam M.S."/>
            <person name="Emdad E.M."/>
            <person name="Islam M.M."/>
            <person name="Ahmed B."/>
            <person name="Halim A."/>
            <person name="Hossen Q.M.M."/>
            <person name="Hossain M.Z."/>
            <person name="Ahmed R."/>
            <person name="Khan M.M."/>
            <person name="Islam R."/>
            <person name="Rashid M.M."/>
            <person name="Khan S.A."/>
            <person name="Rahman M.S."/>
            <person name="Alam M."/>
        </authorList>
    </citation>
    <scope>NUCLEOTIDE SEQUENCE [LARGE SCALE GENOMIC DNA]</scope>
    <source>
        <strain evidence="10">cv. CVL-1</strain>
        <tissue evidence="9">Whole seedling</tissue>
    </source>
</reference>
<dbReference type="Pfam" id="PF00076">
    <property type="entry name" value="RRM_1"/>
    <property type="match status" value="1"/>
</dbReference>
<evidence type="ECO:0000256" key="7">
    <source>
        <dbReference type="SAM" id="MobiDB-lite"/>
    </source>
</evidence>
<dbReference type="PANTHER" id="PTHR23003">
    <property type="entry name" value="RNA RECOGNITION MOTIF RRM DOMAIN CONTAINING PROTEIN"/>
    <property type="match status" value="1"/>
</dbReference>
<dbReference type="AlphaFoldDB" id="A0A1R3GL87"/>
<dbReference type="Proteomes" id="UP000188268">
    <property type="component" value="Unassembled WGS sequence"/>
</dbReference>
<dbReference type="InterPro" id="IPR035979">
    <property type="entry name" value="RBD_domain_sf"/>
</dbReference>
<evidence type="ECO:0000256" key="5">
    <source>
        <dbReference type="ARBA" id="ARBA00023242"/>
    </source>
</evidence>
<proteinExistence type="predicted"/>
<keyword evidence="5" id="KW-0539">Nucleus</keyword>
<dbReference type="SUPFAM" id="SSF54928">
    <property type="entry name" value="RNA-binding domain, RBD"/>
    <property type="match status" value="1"/>
</dbReference>
<accession>A0A1R3GL87</accession>
<dbReference type="Gene3D" id="3.30.70.330">
    <property type="match status" value="1"/>
</dbReference>
<dbReference type="SMART" id="SM00360">
    <property type="entry name" value="RRM"/>
    <property type="match status" value="1"/>
</dbReference>
<evidence type="ECO:0000256" key="2">
    <source>
        <dbReference type="ARBA" id="ARBA00022664"/>
    </source>
</evidence>
<keyword evidence="2" id="KW-0507">mRNA processing</keyword>
<dbReference type="GO" id="GO:0005737">
    <property type="term" value="C:cytoplasm"/>
    <property type="evidence" value="ECO:0007669"/>
    <property type="project" value="TreeGrafter"/>
</dbReference>
<evidence type="ECO:0000256" key="1">
    <source>
        <dbReference type="ARBA" id="ARBA00004123"/>
    </source>
</evidence>
<keyword evidence="10" id="KW-1185">Reference proteome</keyword>
<dbReference type="InterPro" id="IPR000504">
    <property type="entry name" value="RRM_dom"/>
</dbReference>
<feature type="compositionally biased region" description="Basic residues" evidence="7">
    <location>
        <begin position="106"/>
        <end position="120"/>
    </location>
</feature>
<comment type="caution">
    <text evidence="9">The sequence shown here is derived from an EMBL/GenBank/DDBJ whole genome shotgun (WGS) entry which is preliminary data.</text>
</comment>
<evidence type="ECO:0000256" key="4">
    <source>
        <dbReference type="ARBA" id="ARBA00022884"/>
    </source>
</evidence>
<dbReference type="GO" id="GO:0003729">
    <property type="term" value="F:mRNA binding"/>
    <property type="evidence" value="ECO:0007669"/>
    <property type="project" value="TreeGrafter"/>
</dbReference>
<evidence type="ECO:0000259" key="8">
    <source>
        <dbReference type="PROSITE" id="PS50102"/>
    </source>
</evidence>
<dbReference type="EMBL" id="AWWV01014081">
    <property type="protein sequence ID" value="OMO58855.1"/>
    <property type="molecule type" value="Genomic_DNA"/>
</dbReference>